<name>A0A8S1L1J7_9CILI</name>
<protein>
    <submittedName>
        <fullName evidence="1">Uncharacterized protein</fullName>
    </submittedName>
</protein>
<organism evidence="1 2">
    <name type="scientific">Paramecium sonneborni</name>
    <dbReference type="NCBI Taxonomy" id="65129"/>
    <lineage>
        <taxon>Eukaryota</taxon>
        <taxon>Sar</taxon>
        <taxon>Alveolata</taxon>
        <taxon>Ciliophora</taxon>
        <taxon>Intramacronucleata</taxon>
        <taxon>Oligohymenophorea</taxon>
        <taxon>Peniculida</taxon>
        <taxon>Parameciidae</taxon>
        <taxon>Paramecium</taxon>
    </lineage>
</organism>
<proteinExistence type="predicted"/>
<dbReference type="EMBL" id="CAJJDN010000013">
    <property type="protein sequence ID" value="CAD8059232.1"/>
    <property type="molecule type" value="Genomic_DNA"/>
</dbReference>
<comment type="caution">
    <text evidence="1">The sequence shown here is derived from an EMBL/GenBank/DDBJ whole genome shotgun (WGS) entry which is preliminary data.</text>
</comment>
<accession>A0A8S1L1J7</accession>
<sequence>MSVKLNAIEKGFLLFQIQSDSTPKSYPNILELKNFYLTYIPESKMGITTTLVNKKQNSEIICLHNVDQLVHKKH</sequence>
<evidence type="ECO:0000313" key="2">
    <source>
        <dbReference type="Proteomes" id="UP000692954"/>
    </source>
</evidence>
<dbReference type="AlphaFoldDB" id="A0A8S1L1J7"/>
<dbReference type="Proteomes" id="UP000692954">
    <property type="component" value="Unassembled WGS sequence"/>
</dbReference>
<keyword evidence="2" id="KW-1185">Reference proteome</keyword>
<gene>
    <name evidence="1" type="ORF">PSON_ATCC_30995.1.T0130121</name>
</gene>
<evidence type="ECO:0000313" key="1">
    <source>
        <dbReference type="EMBL" id="CAD8059232.1"/>
    </source>
</evidence>
<reference evidence="1" key="1">
    <citation type="submission" date="2021-01" db="EMBL/GenBank/DDBJ databases">
        <authorList>
            <consortium name="Genoscope - CEA"/>
            <person name="William W."/>
        </authorList>
    </citation>
    <scope>NUCLEOTIDE SEQUENCE</scope>
</reference>